<reference evidence="7 8" key="1">
    <citation type="submission" date="2024-03" db="EMBL/GenBank/DDBJ databases">
        <title>Adaptation during the transition from Ophiocordyceps entomopathogen to insect associate is accompanied by gene loss and intensified selection.</title>
        <authorList>
            <person name="Ward C.M."/>
            <person name="Onetto C.A."/>
            <person name="Borneman A.R."/>
        </authorList>
    </citation>
    <scope>NUCLEOTIDE SEQUENCE [LARGE SCALE GENOMIC DNA]</scope>
    <source>
        <strain evidence="7">AWRI1</strain>
        <tissue evidence="7">Single Adult Female</tissue>
    </source>
</reference>
<dbReference type="SMART" id="SM00648">
    <property type="entry name" value="SWAP"/>
    <property type="match status" value="1"/>
</dbReference>
<protein>
    <recommendedName>
        <fullName evidence="9">U2 snRNP-associated SURP motif-containing protein</fullName>
    </recommendedName>
</protein>
<dbReference type="Gene3D" id="3.30.70.330">
    <property type="match status" value="1"/>
</dbReference>
<feature type="domain" description="SURP motif" evidence="5">
    <location>
        <begin position="597"/>
        <end position="640"/>
    </location>
</feature>
<feature type="region of interest" description="Disordered" evidence="3">
    <location>
        <begin position="918"/>
        <end position="1016"/>
    </location>
</feature>
<feature type="domain" description="CID" evidence="6">
    <location>
        <begin position="698"/>
        <end position="843"/>
    </location>
</feature>
<feature type="compositionally biased region" description="Polar residues" evidence="3">
    <location>
        <begin position="129"/>
        <end position="139"/>
    </location>
</feature>
<feature type="compositionally biased region" description="Basic and acidic residues" evidence="3">
    <location>
        <begin position="184"/>
        <end position="200"/>
    </location>
</feature>
<dbReference type="PROSITE" id="PS50102">
    <property type="entry name" value="RRM"/>
    <property type="match status" value="1"/>
</dbReference>
<dbReference type="InterPro" id="IPR051485">
    <property type="entry name" value="SR-CTD_assoc_factor"/>
</dbReference>
<feature type="region of interest" description="Disordered" evidence="3">
    <location>
        <begin position="848"/>
        <end position="887"/>
    </location>
</feature>
<name>A0AAN9T9H1_9HEMI</name>
<feature type="compositionally biased region" description="Polar residues" evidence="3">
    <location>
        <begin position="211"/>
        <end position="224"/>
    </location>
</feature>
<dbReference type="SMART" id="SM01115">
    <property type="entry name" value="cwf21"/>
    <property type="match status" value="1"/>
</dbReference>
<dbReference type="PROSITE" id="PS51391">
    <property type="entry name" value="CID"/>
    <property type="match status" value="1"/>
</dbReference>
<dbReference type="InterPro" id="IPR008942">
    <property type="entry name" value="ENTH_VHS"/>
</dbReference>
<proteinExistence type="predicted"/>
<dbReference type="EMBL" id="JBBCAQ010000036">
    <property type="protein sequence ID" value="KAK7576461.1"/>
    <property type="molecule type" value="Genomic_DNA"/>
</dbReference>
<gene>
    <name evidence="7" type="ORF">V9T40_012747</name>
</gene>
<sequence length="1236" mass="141031">MNKIMMMDPNPCDAGNRPMSRTCSQHKFPDPNPIGSRDKCCEHVDKIVLLSPAVQHDKTMTKRTHKVKRFRLRETFSLSISSSDHFSKMVCYGCILTVNEFSRLFMVCEVFQQHLDEIKRTETPREVSVSPQSNLSESLDISVAERTDEAKRPEVKTSNSSSSDAGVANGQKADTETPSLEVPVTERSDKEKRSEGRRLDPLSSEARVANGQKTDNGTSVIQINSHNDLIKEKIDSQNTLEETDESESLDPNKWCIKKIADQKLKAFSIGSMGNRTLSKREIEEMKKKEEEQAAAQVFEEFVATFEEAPANKVNKTWIKAGTYDAGRRQEDAKDKGKIYRPTPKIEAEKSSTQRAEEYVKQLSERRSEKPKKKKDGEKKKTNLELFKEELKMIQEEREERHKYKGMVKSVMEEPDISKAVSIDDGKLGSFDNGDPNTTNLYLGNLNPKITEQQLMEVFGKYGPLASIKIMWPRSDEEKARGRNCGFVAYMSRKDGERALRCLNGKDVMQYEMKLGWGKGVPIPPFPIYIPPKLLALTMPPPPSGLPFNAQSLTRDKYKLPKGRPPDLSPEEEEKLNKVLQLSIVKVVVPTDRNLLMLVHHMIEFVIREGPMFEAMIMNKEMNNPMFRFLFENQSPAHIYYRWKLFSMLQGDSPREWRTEEFRMFKNGSVWRPPPMNPFINGMPEDLVEDDIDVRKGSLSITQRERLEDLLRNITPERLKVAEGMVFCIEHADAAEEICECILESLSSPSTALYKKIGRLYLVSDILHNCGVKVSNASFFRKALETRLVKIFEETRKTYENIESRIKAEGFRSRVMQILKAWNDWAIYPKEFLIKIQNTFLGLSPAHGYEASDSDNEDGLRSGDYRSKFGEDSEIDGAPLSESGDVEDLDGVPLDGAALLKGAMKHKIPVYKSIVNEDLDGVPLDDDLDGVPLDEETGPQSKSQKPKFDRSAAFVPSRWESVDPEEAEAQAMTTSKWELLEQQQALSTTTSQDSQDSQPDVSDFQGDDGGDIKDDRRAKLREIELKVMQYQDELESGKRSLKSGTSIHQQVEHYRRKLLRKAEKVERTDQPDKKEKDRAKRSPSYDEYSSRRSKRSKSYSASPSPGSKRSHRSRSASRSPAFKAQKPFSPNYRSASKRSRGYSPVSPRYKKRALSPETPSTKRRAISPESPGLIPKRRVVSPESPAYRSRYREPSVSPPGRMRHRRRSESFSPPRHRHNRAHSPVSPIRKHKHKHKY</sequence>
<dbReference type="InterPro" id="IPR035009">
    <property type="entry name" value="SR140_RRM"/>
</dbReference>
<dbReference type="InterPro" id="IPR000061">
    <property type="entry name" value="Surp"/>
</dbReference>
<dbReference type="InterPro" id="IPR035967">
    <property type="entry name" value="SWAP/Surp_sf"/>
</dbReference>
<dbReference type="InterPro" id="IPR000504">
    <property type="entry name" value="RRM_dom"/>
</dbReference>
<keyword evidence="1 2" id="KW-0694">RNA-binding</keyword>
<keyword evidence="8" id="KW-1185">Reference proteome</keyword>
<dbReference type="Gene3D" id="1.25.40.90">
    <property type="match status" value="1"/>
</dbReference>
<dbReference type="Proteomes" id="UP001367676">
    <property type="component" value="Unassembled WGS sequence"/>
</dbReference>
<feature type="compositionally biased region" description="Basic and acidic residues" evidence="3">
    <location>
        <begin position="327"/>
        <end position="367"/>
    </location>
</feature>
<dbReference type="Pfam" id="PF04818">
    <property type="entry name" value="CID"/>
    <property type="match status" value="1"/>
</dbReference>
<dbReference type="InterPro" id="IPR047488">
    <property type="entry name" value="SR140_cwf21"/>
</dbReference>
<evidence type="ECO:0008006" key="9">
    <source>
        <dbReference type="Google" id="ProtNLM"/>
    </source>
</evidence>
<dbReference type="AlphaFoldDB" id="A0AAN9T9H1"/>
<dbReference type="InterPro" id="IPR035979">
    <property type="entry name" value="RBD_domain_sf"/>
</dbReference>
<evidence type="ECO:0000313" key="8">
    <source>
        <dbReference type="Proteomes" id="UP001367676"/>
    </source>
</evidence>
<feature type="compositionally biased region" description="Basic and acidic residues" evidence="3">
    <location>
        <begin position="857"/>
        <end position="870"/>
    </location>
</feature>
<dbReference type="InterPro" id="IPR013170">
    <property type="entry name" value="mRNA_splic_Cwf21_dom"/>
</dbReference>
<feature type="domain" description="RRM" evidence="4">
    <location>
        <begin position="438"/>
        <end position="519"/>
    </location>
</feature>
<dbReference type="Pfam" id="PF08312">
    <property type="entry name" value="cwf21"/>
    <property type="match status" value="1"/>
</dbReference>
<comment type="caution">
    <text evidence="7">The sequence shown here is derived from an EMBL/GenBank/DDBJ whole genome shotgun (WGS) entry which is preliminary data.</text>
</comment>
<dbReference type="PROSITE" id="PS50128">
    <property type="entry name" value="SURP"/>
    <property type="match status" value="1"/>
</dbReference>
<dbReference type="SUPFAM" id="SSF48464">
    <property type="entry name" value="ENTH/VHS domain"/>
    <property type="match status" value="1"/>
</dbReference>
<dbReference type="FunFam" id="3.30.70.330:FF:000177">
    <property type="entry name" value="U2 snRNP-associated SURP motif-containing protein-like isoform X2"/>
    <property type="match status" value="1"/>
</dbReference>
<feature type="compositionally biased region" description="Acidic residues" evidence="3">
    <location>
        <begin position="918"/>
        <end position="936"/>
    </location>
</feature>
<dbReference type="InterPro" id="IPR006569">
    <property type="entry name" value="CID_dom"/>
</dbReference>
<dbReference type="Pfam" id="PF01805">
    <property type="entry name" value="Surp"/>
    <property type="match status" value="1"/>
</dbReference>
<dbReference type="GO" id="GO:0003723">
    <property type="term" value="F:RNA binding"/>
    <property type="evidence" value="ECO:0007669"/>
    <property type="project" value="UniProtKB-UniRule"/>
</dbReference>
<dbReference type="CDD" id="cd21370">
    <property type="entry name" value="cwf21_SR140"/>
    <property type="match status" value="1"/>
</dbReference>
<dbReference type="GO" id="GO:0005634">
    <property type="term" value="C:nucleus"/>
    <property type="evidence" value="ECO:0007669"/>
    <property type="project" value="TreeGrafter"/>
</dbReference>
<evidence type="ECO:0000256" key="1">
    <source>
        <dbReference type="ARBA" id="ARBA00022884"/>
    </source>
</evidence>
<feature type="compositionally biased region" description="Basic and acidic residues" evidence="3">
    <location>
        <begin position="1059"/>
        <end position="1089"/>
    </location>
</feature>
<feature type="region of interest" description="Disordered" evidence="3">
    <location>
        <begin position="327"/>
        <end position="380"/>
    </location>
</feature>
<dbReference type="CDD" id="cd12223">
    <property type="entry name" value="RRM_SR140"/>
    <property type="match status" value="1"/>
</dbReference>
<evidence type="ECO:0000256" key="2">
    <source>
        <dbReference type="PROSITE-ProRule" id="PRU00176"/>
    </source>
</evidence>
<dbReference type="PANTHER" id="PTHR23140">
    <property type="entry name" value="RNA PROCESSING PROTEIN LD23810P"/>
    <property type="match status" value="1"/>
</dbReference>
<feature type="compositionally biased region" description="Low complexity" evidence="3">
    <location>
        <begin position="1097"/>
        <end position="1106"/>
    </location>
</feature>
<dbReference type="PANTHER" id="PTHR23140:SF0">
    <property type="entry name" value="U2 SNRNP-ASSOCIATED SURP MOTIF-CONTAINING PROTEIN"/>
    <property type="match status" value="1"/>
</dbReference>
<dbReference type="SUPFAM" id="SSF54928">
    <property type="entry name" value="RNA-binding domain, RBD"/>
    <property type="match status" value="1"/>
</dbReference>
<dbReference type="Gene3D" id="1.10.10.790">
    <property type="entry name" value="Surp module"/>
    <property type="match status" value="1"/>
</dbReference>
<feature type="region of interest" description="Disordered" evidence="3">
    <location>
        <begin position="1029"/>
        <end position="1236"/>
    </location>
</feature>
<dbReference type="Gene3D" id="6.10.140.420">
    <property type="match status" value="1"/>
</dbReference>
<evidence type="ECO:0000313" key="7">
    <source>
        <dbReference type="EMBL" id="KAK7576461.1"/>
    </source>
</evidence>
<dbReference type="SMART" id="SM00360">
    <property type="entry name" value="RRM"/>
    <property type="match status" value="1"/>
</dbReference>
<dbReference type="GO" id="GO:0006396">
    <property type="term" value="P:RNA processing"/>
    <property type="evidence" value="ECO:0007669"/>
    <property type="project" value="InterPro"/>
</dbReference>
<evidence type="ECO:0000259" key="4">
    <source>
        <dbReference type="PROSITE" id="PS50102"/>
    </source>
</evidence>
<feature type="compositionally biased region" description="Basic and acidic residues" evidence="3">
    <location>
        <begin position="143"/>
        <end position="155"/>
    </location>
</feature>
<feature type="compositionally biased region" description="Basic residues" evidence="3">
    <location>
        <begin position="1227"/>
        <end position="1236"/>
    </location>
</feature>
<evidence type="ECO:0000259" key="5">
    <source>
        <dbReference type="PROSITE" id="PS50128"/>
    </source>
</evidence>
<organism evidence="7 8">
    <name type="scientific">Parthenolecanium corni</name>
    <dbReference type="NCBI Taxonomy" id="536013"/>
    <lineage>
        <taxon>Eukaryota</taxon>
        <taxon>Metazoa</taxon>
        <taxon>Ecdysozoa</taxon>
        <taxon>Arthropoda</taxon>
        <taxon>Hexapoda</taxon>
        <taxon>Insecta</taxon>
        <taxon>Pterygota</taxon>
        <taxon>Neoptera</taxon>
        <taxon>Paraneoptera</taxon>
        <taxon>Hemiptera</taxon>
        <taxon>Sternorrhyncha</taxon>
        <taxon>Coccoidea</taxon>
        <taxon>Coccidae</taxon>
        <taxon>Parthenolecanium</taxon>
    </lineage>
</organism>
<accession>A0AAN9T9H1</accession>
<dbReference type="SMART" id="SM00582">
    <property type="entry name" value="RPR"/>
    <property type="match status" value="1"/>
</dbReference>
<feature type="compositionally biased region" description="Low complexity" evidence="3">
    <location>
        <begin position="981"/>
        <end position="1003"/>
    </location>
</feature>
<evidence type="ECO:0000256" key="3">
    <source>
        <dbReference type="SAM" id="MobiDB-lite"/>
    </source>
</evidence>
<dbReference type="Pfam" id="PF00076">
    <property type="entry name" value="RRM_1"/>
    <property type="match status" value="1"/>
</dbReference>
<evidence type="ECO:0000259" key="6">
    <source>
        <dbReference type="PROSITE" id="PS51391"/>
    </source>
</evidence>
<dbReference type="SUPFAM" id="SSF109905">
    <property type="entry name" value="Surp module (SWAP domain)"/>
    <property type="match status" value="1"/>
</dbReference>
<feature type="region of interest" description="Disordered" evidence="3">
    <location>
        <begin position="122"/>
        <end position="224"/>
    </location>
</feature>
<dbReference type="InterPro" id="IPR012677">
    <property type="entry name" value="Nucleotide-bd_a/b_plait_sf"/>
</dbReference>